<keyword evidence="7" id="KW-1185">Reference proteome</keyword>
<evidence type="ECO:0000313" key="7">
    <source>
        <dbReference type="Proteomes" id="UP000054558"/>
    </source>
</evidence>
<evidence type="ECO:0000256" key="3">
    <source>
        <dbReference type="ARBA" id="ARBA00022840"/>
    </source>
</evidence>
<organism evidence="6 7">
    <name type="scientific">Klebsormidium nitens</name>
    <name type="common">Green alga</name>
    <name type="synonym">Ulothrix nitens</name>
    <dbReference type="NCBI Taxonomy" id="105231"/>
    <lineage>
        <taxon>Eukaryota</taxon>
        <taxon>Viridiplantae</taxon>
        <taxon>Streptophyta</taxon>
        <taxon>Klebsormidiophyceae</taxon>
        <taxon>Klebsormidiales</taxon>
        <taxon>Klebsormidiaceae</taxon>
        <taxon>Klebsormidium</taxon>
    </lineage>
</organism>
<dbReference type="PANTHER" id="PTHR35372:SF2">
    <property type="entry name" value="SF3 HELICASE DOMAIN-CONTAINING PROTEIN"/>
    <property type="match status" value="1"/>
</dbReference>
<dbReference type="GO" id="GO:0005524">
    <property type="term" value="F:ATP binding"/>
    <property type="evidence" value="ECO:0007669"/>
    <property type="project" value="UniProtKB-KW"/>
</dbReference>
<accession>A0A1Y1IY10</accession>
<protein>
    <recommendedName>
        <fullName evidence="5">SF3 helicase domain-containing protein</fullName>
    </recommendedName>
</protein>
<dbReference type="InterPro" id="IPR027417">
    <property type="entry name" value="P-loop_NTPase"/>
</dbReference>
<dbReference type="NCBIfam" id="TIGR01613">
    <property type="entry name" value="primase_Cterm"/>
    <property type="match status" value="1"/>
</dbReference>
<sequence>MPPWIVSLINRGRGSGGVSRHAKDQVSHEKEVDPQENVLETVDNAEAGGPAAKAAPGLAHMEVKQLVRERAKDCSSFYSGLTILPDGNRSFQFGVTGPRQCYLGKSHRGSNNFTVIQGCSGDFQELYYNCFGSGCSDSKPKLLGRLTISAALEQAGGGPFGPKDNQPSSSKELAARFSDPFLLSTVSKSDFGSALIFSKLFEHDRRVVYDSGRFWTWDGTSWVPSDTEAALLKTSFMYHMGRIKTYWCDLLDRAFDEKSKQLTTCRDNALDELQSRASPSADETNKDILKSIEKAEKAIIADFIMEMKKIPEPVWRGVGVESVPIAHRCLIPLKVNLHVRDFASSLNANRDYLNTTSGSIDLRTGELYAHHPSNMLSMEICTLYEGASYPSPLIDQFMAEVLSEDIVPVMQMTLGYGITGHSKEKQFSVMHGPTNSAKTKLVTMVRECTGPYCVSMARDCVIGAGQHSEGAATPHLLMLDGAHIAVLEETEDSDVYNGASVKAIASGDGKMTVRGLHKDPVEVTMRCLPIISTNSLPKFNARDTGTLNKLRIFPFEHEFVEKPMPGTHQRLRDTDLMDKIKTPEWRKQMLAWLVRGSMKWYERGALPTVEELPLAMAKALESYSNDNDHFGNFIKDRCILQPSKRCHVRPLKEAYEDYMGSTQRPMVVNDFKTLMRQLIPNG</sequence>
<keyword evidence="1" id="KW-0547">Nucleotide-binding</keyword>
<evidence type="ECO:0000313" key="6">
    <source>
        <dbReference type="EMBL" id="GAQ93657.1"/>
    </source>
</evidence>
<dbReference type="Gene3D" id="3.40.50.300">
    <property type="entry name" value="P-loop containing nucleotide triphosphate hydrolases"/>
    <property type="match status" value="1"/>
</dbReference>
<dbReference type="InterPro" id="IPR014818">
    <property type="entry name" value="Phage/plasmid_primase_P4_C"/>
</dbReference>
<name>A0A1Y1IY10_KLENI</name>
<dbReference type="AlphaFoldDB" id="A0A1Y1IY10"/>
<feature type="compositionally biased region" description="Basic and acidic residues" evidence="4">
    <location>
        <begin position="21"/>
        <end position="33"/>
    </location>
</feature>
<dbReference type="OrthoDB" id="2375545at2759"/>
<evidence type="ECO:0000256" key="4">
    <source>
        <dbReference type="SAM" id="MobiDB-lite"/>
    </source>
</evidence>
<keyword evidence="3" id="KW-0067">ATP-binding</keyword>
<evidence type="ECO:0000256" key="2">
    <source>
        <dbReference type="ARBA" id="ARBA00022801"/>
    </source>
</evidence>
<dbReference type="PROSITE" id="PS51206">
    <property type="entry name" value="SF3_HELICASE_1"/>
    <property type="match status" value="1"/>
</dbReference>
<feature type="domain" description="SF3 helicase" evidence="5">
    <location>
        <begin position="405"/>
        <end position="568"/>
    </location>
</feature>
<dbReference type="InterPro" id="IPR051620">
    <property type="entry name" value="ORF904-like_C"/>
</dbReference>
<feature type="non-terminal residue" evidence="6">
    <location>
        <position position="682"/>
    </location>
</feature>
<evidence type="ECO:0000256" key="1">
    <source>
        <dbReference type="ARBA" id="ARBA00022741"/>
    </source>
</evidence>
<evidence type="ECO:0000259" key="5">
    <source>
        <dbReference type="PROSITE" id="PS51206"/>
    </source>
</evidence>
<dbReference type="Pfam" id="PF08706">
    <property type="entry name" value="D5_N"/>
    <property type="match status" value="1"/>
</dbReference>
<dbReference type="InterPro" id="IPR014015">
    <property type="entry name" value="Helicase_SF3_DNA-vir"/>
</dbReference>
<reference evidence="6 7" key="1">
    <citation type="journal article" date="2014" name="Nat. Commun.">
        <title>Klebsormidium flaccidum genome reveals primary factors for plant terrestrial adaptation.</title>
        <authorList>
            <person name="Hori K."/>
            <person name="Maruyama F."/>
            <person name="Fujisawa T."/>
            <person name="Togashi T."/>
            <person name="Yamamoto N."/>
            <person name="Seo M."/>
            <person name="Sato S."/>
            <person name="Yamada T."/>
            <person name="Mori H."/>
            <person name="Tajima N."/>
            <person name="Moriyama T."/>
            <person name="Ikeuchi M."/>
            <person name="Watanabe M."/>
            <person name="Wada H."/>
            <person name="Kobayashi K."/>
            <person name="Saito M."/>
            <person name="Masuda T."/>
            <person name="Sasaki-Sekimoto Y."/>
            <person name="Mashiguchi K."/>
            <person name="Awai K."/>
            <person name="Shimojima M."/>
            <person name="Masuda S."/>
            <person name="Iwai M."/>
            <person name="Nobusawa T."/>
            <person name="Narise T."/>
            <person name="Kondo S."/>
            <person name="Saito H."/>
            <person name="Sato R."/>
            <person name="Murakawa M."/>
            <person name="Ihara Y."/>
            <person name="Oshima-Yamada Y."/>
            <person name="Ohtaka K."/>
            <person name="Satoh M."/>
            <person name="Sonobe K."/>
            <person name="Ishii M."/>
            <person name="Ohtani R."/>
            <person name="Kanamori-Sato M."/>
            <person name="Honoki R."/>
            <person name="Miyazaki D."/>
            <person name="Mochizuki H."/>
            <person name="Umetsu J."/>
            <person name="Higashi K."/>
            <person name="Shibata D."/>
            <person name="Kamiya Y."/>
            <person name="Sato N."/>
            <person name="Nakamura Y."/>
            <person name="Tabata S."/>
            <person name="Ida S."/>
            <person name="Kurokawa K."/>
            <person name="Ohta H."/>
        </authorList>
    </citation>
    <scope>NUCLEOTIDE SEQUENCE [LARGE SCALE GENOMIC DNA]</scope>
    <source>
        <strain evidence="6 7">NIES-2285</strain>
    </source>
</reference>
<dbReference type="EMBL" id="DF238717">
    <property type="protein sequence ID" value="GAQ93657.1"/>
    <property type="molecule type" value="Genomic_DNA"/>
</dbReference>
<keyword evidence="2" id="KW-0378">Hydrolase</keyword>
<feature type="region of interest" description="Disordered" evidence="4">
    <location>
        <begin position="13"/>
        <end position="34"/>
    </location>
</feature>
<gene>
    <name evidence="6" type="ORF">KFL_017680010</name>
</gene>
<proteinExistence type="predicted"/>
<dbReference type="GO" id="GO:0016787">
    <property type="term" value="F:hydrolase activity"/>
    <property type="evidence" value="ECO:0007669"/>
    <property type="project" value="UniProtKB-KW"/>
</dbReference>
<dbReference type="InterPro" id="IPR006500">
    <property type="entry name" value="Helicase_put_C_phage/plasmid"/>
</dbReference>
<dbReference type="PANTHER" id="PTHR35372">
    <property type="entry name" value="ATP BINDING PROTEIN-RELATED"/>
    <property type="match status" value="1"/>
</dbReference>
<dbReference type="Proteomes" id="UP000054558">
    <property type="component" value="Unassembled WGS sequence"/>
</dbReference>